<evidence type="ECO:0000313" key="2">
    <source>
        <dbReference type="EMBL" id="KAF6395345.1"/>
    </source>
</evidence>
<evidence type="ECO:0000256" key="1">
    <source>
        <dbReference type="SAM" id="MobiDB-lite"/>
    </source>
</evidence>
<name>A0A7J8BA52_ROUAE</name>
<feature type="region of interest" description="Disordered" evidence="1">
    <location>
        <begin position="76"/>
        <end position="101"/>
    </location>
</feature>
<reference evidence="2 3" key="1">
    <citation type="journal article" date="2020" name="Nature">
        <title>Six reference-quality genomes reveal evolution of bat adaptations.</title>
        <authorList>
            <person name="Jebb D."/>
            <person name="Huang Z."/>
            <person name="Pippel M."/>
            <person name="Hughes G.M."/>
            <person name="Lavrichenko K."/>
            <person name="Devanna P."/>
            <person name="Winkler S."/>
            <person name="Jermiin L.S."/>
            <person name="Skirmuntt E.C."/>
            <person name="Katzourakis A."/>
            <person name="Burkitt-Gray L."/>
            <person name="Ray D.A."/>
            <person name="Sullivan K.A.M."/>
            <person name="Roscito J.G."/>
            <person name="Kirilenko B.M."/>
            <person name="Davalos L.M."/>
            <person name="Corthals A.P."/>
            <person name="Power M.L."/>
            <person name="Jones G."/>
            <person name="Ransome R.D."/>
            <person name="Dechmann D.K.N."/>
            <person name="Locatelli A.G."/>
            <person name="Puechmaille S.J."/>
            <person name="Fedrigo O."/>
            <person name="Jarvis E.D."/>
            <person name="Hiller M."/>
            <person name="Vernes S.C."/>
            <person name="Myers E.W."/>
            <person name="Teeling E.C."/>
        </authorList>
    </citation>
    <scope>NUCLEOTIDE SEQUENCE [LARGE SCALE GENOMIC DNA]</scope>
    <source>
        <strain evidence="2">MRouAeg1</strain>
        <tissue evidence="2">Muscle</tissue>
    </source>
</reference>
<dbReference type="EMBL" id="JACASE010000018">
    <property type="protein sequence ID" value="KAF6395345.1"/>
    <property type="molecule type" value="Genomic_DNA"/>
</dbReference>
<proteinExistence type="predicted"/>
<dbReference type="AlphaFoldDB" id="A0A7J8BA52"/>
<gene>
    <name evidence="2" type="ORF">HJG63_009908</name>
</gene>
<dbReference type="Proteomes" id="UP000593571">
    <property type="component" value="Unassembled WGS sequence"/>
</dbReference>
<evidence type="ECO:0000313" key="3">
    <source>
        <dbReference type="Proteomes" id="UP000593571"/>
    </source>
</evidence>
<sequence length="217" mass="23650">MKRNSMLSRRQPLSASCLPNCLPDEQGLGGSGIFLEEAWLVLRAFLFRLVCKWTRVAGAPSHRTLGRVPLPSCLPDTEPSHLHTHPPPGLHPQGQQRRRPACGAVISSHRTLQRQYSRLSLCLVPHGITALSEVHSKAGEERPHASLLSKKAIVEGEVGEEDPDHSDLFSGRCGSLGRGIWTRIPLNSVPGCPCKVSCSLSPLLLTGHEKNLFRTSG</sequence>
<keyword evidence="3" id="KW-1185">Reference proteome</keyword>
<accession>A0A7J8BA52</accession>
<comment type="caution">
    <text evidence="2">The sequence shown here is derived from an EMBL/GenBank/DDBJ whole genome shotgun (WGS) entry which is preliminary data.</text>
</comment>
<protein>
    <submittedName>
        <fullName evidence="2">Uncharacterized protein</fullName>
    </submittedName>
</protein>
<organism evidence="2 3">
    <name type="scientific">Rousettus aegyptiacus</name>
    <name type="common">Egyptian fruit bat</name>
    <name type="synonym">Pteropus aegyptiacus</name>
    <dbReference type="NCBI Taxonomy" id="9407"/>
    <lineage>
        <taxon>Eukaryota</taxon>
        <taxon>Metazoa</taxon>
        <taxon>Chordata</taxon>
        <taxon>Craniata</taxon>
        <taxon>Vertebrata</taxon>
        <taxon>Euteleostomi</taxon>
        <taxon>Mammalia</taxon>
        <taxon>Eutheria</taxon>
        <taxon>Laurasiatheria</taxon>
        <taxon>Chiroptera</taxon>
        <taxon>Yinpterochiroptera</taxon>
        <taxon>Pteropodoidea</taxon>
        <taxon>Pteropodidae</taxon>
        <taxon>Rousettinae</taxon>
        <taxon>Rousettus</taxon>
    </lineage>
</organism>